<evidence type="ECO:0000256" key="1">
    <source>
        <dbReference type="SAM" id="MobiDB-lite"/>
    </source>
</evidence>
<evidence type="ECO:0000313" key="2">
    <source>
        <dbReference type="EMBL" id="KLU04804.1"/>
    </source>
</evidence>
<evidence type="ECO:0000313" key="3">
    <source>
        <dbReference type="Proteomes" id="UP000036367"/>
    </source>
</evidence>
<dbReference type="EMBL" id="LECT01000025">
    <property type="protein sequence ID" value="KLU04804.1"/>
    <property type="molecule type" value="Genomic_DNA"/>
</dbReference>
<sequence>MKSAGSGQNRNETVSGVNVSLGPGIQGHRTPGEAMEEQSLSRHSSQVSLQRFCVLSGWNASQRHFLD</sequence>
<dbReference type="AlphaFoldDB" id="A0A0J1EGY2"/>
<gene>
    <name evidence="2" type="ORF">RISK_003072</name>
</gene>
<keyword evidence="3" id="KW-1185">Reference proteome</keyword>
<organism evidence="2 3">
    <name type="scientific">Rhodopirellula islandica</name>
    <dbReference type="NCBI Taxonomy" id="595434"/>
    <lineage>
        <taxon>Bacteria</taxon>
        <taxon>Pseudomonadati</taxon>
        <taxon>Planctomycetota</taxon>
        <taxon>Planctomycetia</taxon>
        <taxon>Pirellulales</taxon>
        <taxon>Pirellulaceae</taxon>
        <taxon>Rhodopirellula</taxon>
    </lineage>
</organism>
<feature type="region of interest" description="Disordered" evidence="1">
    <location>
        <begin position="1"/>
        <end position="42"/>
    </location>
</feature>
<name>A0A0J1EGY2_RHOIS</name>
<reference evidence="2" key="1">
    <citation type="submission" date="2015-05" db="EMBL/GenBank/DDBJ databases">
        <title>Permanent draft genome of Rhodopirellula islandicus K833.</title>
        <authorList>
            <person name="Kizina J."/>
            <person name="Richter M."/>
            <person name="Glockner F.O."/>
            <person name="Harder J."/>
        </authorList>
    </citation>
    <scope>NUCLEOTIDE SEQUENCE [LARGE SCALE GENOMIC DNA]</scope>
    <source>
        <strain evidence="2">K833</strain>
    </source>
</reference>
<accession>A0A0J1EGY2</accession>
<feature type="compositionally biased region" description="Polar residues" evidence="1">
    <location>
        <begin position="1"/>
        <end position="18"/>
    </location>
</feature>
<comment type="caution">
    <text evidence="2">The sequence shown here is derived from an EMBL/GenBank/DDBJ whole genome shotgun (WGS) entry which is preliminary data.</text>
</comment>
<protein>
    <submittedName>
        <fullName evidence="2">Uncharacterized protein</fullName>
    </submittedName>
</protein>
<dbReference type="STRING" id="595434.RISK_003072"/>
<dbReference type="Proteomes" id="UP000036367">
    <property type="component" value="Unassembled WGS sequence"/>
</dbReference>
<proteinExistence type="predicted"/>